<gene>
    <name evidence="1" type="ORF">M2A_1914</name>
</gene>
<evidence type="ECO:0000313" key="2">
    <source>
        <dbReference type="Proteomes" id="UP000028702"/>
    </source>
</evidence>
<sequence>MAGVVRMLVVVAVLAGAVFAGLIFLAQSDPPQVQPVQKVMENDAFPK</sequence>
<organism evidence="1 2">
    <name type="scientific">Tepidicaulis marinus</name>
    <dbReference type="NCBI Taxonomy" id="1333998"/>
    <lineage>
        <taxon>Bacteria</taxon>
        <taxon>Pseudomonadati</taxon>
        <taxon>Pseudomonadota</taxon>
        <taxon>Alphaproteobacteria</taxon>
        <taxon>Hyphomicrobiales</taxon>
        <taxon>Parvibaculaceae</taxon>
        <taxon>Tepidicaulis</taxon>
    </lineage>
</organism>
<dbReference type="Proteomes" id="UP000028702">
    <property type="component" value="Unassembled WGS sequence"/>
</dbReference>
<accession>A0A081BBJ7</accession>
<dbReference type="STRING" id="1333998.M2A_1914"/>
<dbReference type="RefSeq" id="WP_156101721.1">
    <property type="nucleotide sequence ID" value="NZ_BBIO01000009.1"/>
</dbReference>
<name>A0A081BBJ7_9HYPH</name>
<proteinExistence type="predicted"/>
<reference evidence="1 2" key="1">
    <citation type="submission" date="2014-07" db="EMBL/GenBank/DDBJ databases">
        <title>Tepidicaulis marinum gen. nov., sp. nov., a novel marine bacterium denitrifying nitrate to nitrous oxide strictly under microaerobic conditions.</title>
        <authorList>
            <person name="Takeuchi M."/>
            <person name="Yamagishi T."/>
            <person name="Kamagata Y."/>
            <person name="Oshima K."/>
            <person name="Hattori M."/>
            <person name="Katayama T."/>
            <person name="Hanada S."/>
            <person name="Tamaki H."/>
            <person name="Marumo K."/>
            <person name="Maeda H."/>
            <person name="Nedachi M."/>
            <person name="Iwasaki W."/>
            <person name="Suwa Y."/>
            <person name="Sakata S."/>
        </authorList>
    </citation>
    <scope>NUCLEOTIDE SEQUENCE [LARGE SCALE GENOMIC DNA]</scope>
    <source>
        <strain evidence="1 2">MA2</strain>
    </source>
</reference>
<dbReference type="AlphaFoldDB" id="A0A081BBJ7"/>
<protein>
    <submittedName>
        <fullName evidence="1">Uncharacterized protein</fullName>
    </submittedName>
</protein>
<evidence type="ECO:0000313" key="1">
    <source>
        <dbReference type="EMBL" id="GAK45415.1"/>
    </source>
</evidence>
<comment type="caution">
    <text evidence="1">The sequence shown here is derived from an EMBL/GenBank/DDBJ whole genome shotgun (WGS) entry which is preliminary data.</text>
</comment>
<dbReference type="EMBL" id="BBIO01000009">
    <property type="protein sequence ID" value="GAK45415.1"/>
    <property type="molecule type" value="Genomic_DNA"/>
</dbReference>
<keyword evidence="2" id="KW-1185">Reference proteome</keyword>